<dbReference type="PANTHER" id="PTHR12378">
    <property type="entry name" value="DESUMOYLATING ISOPEPTIDASE"/>
    <property type="match status" value="1"/>
</dbReference>
<comment type="caution">
    <text evidence="7">The sequence shown here is derived from an EMBL/GenBank/DDBJ whole genome shotgun (WGS) entry which is preliminary data.</text>
</comment>
<evidence type="ECO:0000256" key="2">
    <source>
        <dbReference type="ARBA" id="ARBA00022670"/>
    </source>
</evidence>
<evidence type="ECO:0000259" key="4">
    <source>
        <dbReference type="PROSITE" id="PS51352"/>
    </source>
</evidence>
<keyword evidence="2" id="KW-0645">Protease</keyword>
<evidence type="ECO:0000259" key="6">
    <source>
        <dbReference type="PROSITE" id="PS51858"/>
    </source>
</evidence>
<dbReference type="SMART" id="SM01179">
    <property type="entry name" value="DUF862"/>
    <property type="match status" value="1"/>
</dbReference>
<dbReference type="PROSITE" id="PS51858">
    <property type="entry name" value="PPPDE"/>
    <property type="match status" value="1"/>
</dbReference>
<reference evidence="7 8" key="1">
    <citation type="journal article" date="2018" name="IMA Fungus">
        <title>IMA Genome-F 9: Draft genome sequence of Annulohypoxylon stygium, Aspergillus mulundensis, Berkeleyomyces basicola (syn. Thielaviopsis basicola), Ceratocystis smalleyi, two Cercospora beticola strains, Coleophoma cylindrospora, Fusarium fracticaudum, Phialophora cf. hyalina, and Morchella septimelata.</title>
        <authorList>
            <person name="Wingfield B.D."/>
            <person name="Bills G.F."/>
            <person name="Dong Y."/>
            <person name="Huang W."/>
            <person name="Nel W.J."/>
            <person name="Swalarsk-Parry B.S."/>
            <person name="Vaghefi N."/>
            <person name="Wilken P.M."/>
            <person name="An Z."/>
            <person name="de Beer Z.W."/>
            <person name="De Vos L."/>
            <person name="Chen L."/>
            <person name="Duong T.A."/>
            <person name="Gao Y."/>
            <person name="Hammerbacher A."/>
            <person name="Kikkert J.R."/>
            <person name="Li Y."/>
            <person name="Li H."/>
            <person name="Li K."/>
            <person name="Li Q."/>
            <person name="Liu X."/>
            <person name="Ma X."/>
            <person name="Naidoo K."/>
            <person name="Pethybridge S.J."/>
            <person name="Sun J."/>
            <person name="Steenkamp E.T."/>
            <person name="van der Nest M.A."/>
            <person name="van Wyk S."/>
            <person name="Wingfield M.J."/>
            <person name="Xiong C."/>
            <person name="Yue Q."/>
            <person name="Zhang X."/>
        </authorList>
    </citation>
    <scope>NUCLEOTIDE SEQUENCE [LARGE SCALE GENOMIC DNA]</scope>
    <source>
        <strain evidence="7 8">BP 5553</strain>
    </source>
</reference>
<dbReference type="GeneID" id="43596751"/>
<sequence>MDVQLYVYDLSNGIARQFSAALLGTHIDAVYHTSIVLEGVEYVYDSGIKTVVPGQTHLGRPMEIIPLGETQLPMDVAIEYLESLREIYTPEAYDLWSHNCNNFSNDFATFLLGKGIPDHITTLPATVLNTPFGRALQPQLDQMVDQRHKQNGGFLGINEPAKVPSTHQQVSSTVREVTTLAELNKILAEVQNSCAVVFFTSATCAPCKQLYPLYNQLATEVAHKAILIKVDISRAYDISQKYNIRATPTFKTFLHGVQENEWSGGDPATLRGNIQMLVQMAWPPHPHESLPLPGLRGTNTKPVIYSKVPPLPKLKAKMGPVADDPAVSGVMHFVAARGEDGAAGVTLPDLDSFSKFLRSAPLQLPIEIMFTVVDLLRLALVDPRFSGYYAEEKDRKTIAPLISYITTLQGCPYSLRLVALQMACNLFSSPLYPQHILTCPSLTTPIIQLITTSLLDDEHHNVRVAAASLSFNIAVANGKLRAEEHLESLPEGDQIELAASLLEAISVEEDSPEALRGFLFALGYLIYCAPKSGELADLLKIMDAQGTVLTKKKLFPDEKLIPDIGGVLLGEGLQ</sequence>
<dbReference type="Pfam" id="PF05903">
    <property type="entry name" value="Peptidase_C97"/>
    <property type="match status" value="1"/>
</dbReference>
<dbReference type="GO" id="GO:0008233">
    <property type="term" value="F:peptidase activity"/>
    <property type="evidence" value="ECO:0007669"/>
    <property type="project" value="UniProtKB-KW"/>
</dbReference>
<evidence type="ECO:0000256" key="3">
    <source>
        <dbReference type="ARBA" id="ARBA00022801"/>
    </source>
</evidence>
<dbReference type="Pfam" id="PF08324">
    <property type="entry name" value="PUL"/>
    <property type="match status" value="1"/>
</dbReference>
<evidence type="ECO:0000313" key="7">
    <source>
        <dbReference type="EMBL" id="RDL39562.1"/>
    </source>
</evidence>
<dbReference type="InterPro" id="IPR008580">
    <property type="entry name" value="PPPDE_dom"/>
</dbReference>
<dbReference type="SUPFAM" id="SSF52833">
    <property type="entry name" value="Thioredoxin-like"/>
    <property type="match status" value="1"/>
</dbReference>
<evidence type="ECO:0000259" key="5">
    <source>
        <dbReference type="PROSITE" id="PS51396"/>
    </source>
</evidence>
<dbReference type="InterPro" id="IPR036249">
    <property type="entry name" value="Thioredoxin-like_sf"/>
</dbReference>
<accession>A0A370TVL1</accession>
<dbReference type="OrthoDB" id="3176171at2759"/>
<organism evidence="7 8">
    <name type="scientific">Venustampulla echinocandica</name>
    <dbReference type="NCBI Taxonomy" id="2656787"/>
    <lineage>
        <taxon>Eukaryota</taxon>
        <taxon>Fungi</taxon>
        <taxon>Dikarya</taxon>
        <taxon>Ascomycota</taxon>
        <taxon>Pezizomycotina</taxon>
        <taxon>Leotiomycetes</taxon>
        <taxon>Helotiales</taxon>
        <taxon>Pleuroascaceae</taxon>
        <taxon>Venustampulla</taxon>
    </lineage>
</organism>
<dbReference type="STRING" id="2656787.A0A370TVL1"/>
<dbReference type="RefSeq" id="XP_031872218.1">
    <property type="nucleotide sequence ID" value="XM_032012525.1"/>
</dbReference>
<dbReference type="Gene3D" id="3.40.30.10">
    <property type="entry name" value="Glutaredoxin"/>
    <property type="match status" value="1"/>
</dbReference>
<dbReference type="GO" id="GO:0006508">
    <property type="term" value="P:proteolysis"/>
    <property type="evidence" value="ECO:0007669"/>
    <property type="project" value="UniProtKB-KW"/>
</dbReference>
<keyword evidence="3" id="KW-0378">Hydrolase</keyword>
<gene>
    <name evidence="7" type="ORF">BP5553_03902</name>
</gene>
<dbReference type="Pfam" id="PF00085">
    <property type="entry name" value="Thioredoxin"/>
    <property type="match status" value="1"/>
</dbReference>
<dbReference type="GO" id="GO:0070646">
    <property type="term" value="P:protein modification by small protein removal"/>
    <property type="evidence" value="ECO:0007669"/>
    <property type="project" value="TreeGrafter"/>
</dbReference>
<comment type="similarity">
    <text evidence="1">Belongs to the DeSI family.</text>
</comment>
<dbReference type="InterPro" id="IPR013535">
    <property type="entry name" value="PUL_dom"/>
</dbReference>
<evidence type="ECO:0000256" key="1">
    <source>
        <dbReference type="ARBA" id="ARBA00008140"/>
    </source>
</evidence>
<dbReference type="PANTHER" id="PTHR12378:SF7">
    <property type="entry name" value="DESUMOYLATING ISOPEPTIDASE 1"/>
    <property type="match status" value="1"/>
</dbReference>
<dbReference type="PROSITE" id="PS51396">
    <property type="entry name" value="PUL"/>
    <property type="match status" value="1"/>
</dbReference>
<keyword evidence="8" id="KW-1185">Reference proteome</keyword>
<feature type="domain" description="Thioredoxin" evidence="4">
    <location>
        <begin position="155"/>
        <end position="279"/>
    </location>
</feature>
<dbReference type="AlphaFoldDB" id="A0A370TVL1"/>
<dbReference type="InterPro" id="IPR013766">
    <property type="entry name" value="Thioredoxin_domain"/>
</dbReference>
<evidence type="ECO:0000313" key="8">
    <source>
        <dbReference type="Proteomes" id="UP000254866"/>
    </source>
</evidence>
<feature type="domain" description="PPPDE" evidence="6">
    <location>
        <begin position="1"/>
        <end position="141"/>
    </location>
</feature>
<name>A0A370TVL1_9HELO</name>
<protein>
    <submittedName>
        <fullName evidence="7">Uncharacterized protein</fullName>
    </submittedName>
</protein>
<proteinExistence type="inferred from homology"/>
<dbReference type="Gene3D" id="1.25.10.10">
    <property type="entry name" value="Leucine-rich Repeat Variant"/>
    <property type="match status" value="1"/>
</dbReference>
<dbReference type="InterPro" id="IPR017937">
    <property type="entry name" value="Thioredoxin_CS"/>
</dbReference>
<dbReference type="PROSITE" id="PS00194">
    <property type="entry name" value="THIOREDOXIN_1"/>
    <property type="match status" value="1"/>
</dbReference>
<feature type="domain" description="PUL" evidence="5">
    <location>
        <begin position="288"/>
        <end position="571"/>
    </location>
</feature>
<dbReference type="EMBL" id="NPIC01000002">
    <property type="protein sequence ID" value="RDL39562.1"/>
    <property type="molecule type" value="Genomic_DNA"/>
</dbReference>
<dbReference type="InterPro" id="IPR011989">
    <property type="entry name" value="ARM-like"/>
</dbReference>
<dbReference type="CDD" id="cd02947">
    <property type="entry name" value="TRX_family"/>
    <property type="match status" value="1"/>
</dbReference>
<dbReference type="Proteomes" id="UP000254866">
    <property type="component" value="Unassembled WGS sequence"/>
</dbReference>
<dbReference type="PROSITE" id="PS51352">
    <property type="entry name" value="THIOREDOXIN_2"/>
    <property type="match status" value="1"/>
</dbReference>
<dbReference type="Gene3D" id="3.90.1720.30">
    <property type="entry name" value="PPPDE domains"/>
    <property type="match status" value="1"/>
</dbReference>
<dbReference type="InterPro" id="IPR042266">
    <property type="entry name" value="PPPDE_sf"/>
</dbReference>